<evidence type="ECO:0000313" key="2">
    <source>
        <dbReference type="Proteomes" id="UP000177996"/>
    </source>
</evidence>
<protein>
    <submittedName>
        <fullName evidence="1">Uncharacterized protein</fullName>
    </submittedName>
</protein>
<evidence type="ECO:0000313" key="1">
    <source>
        <dbReference type="EMBL" id="OGZ07926.1"/>
    </source>
</evidence>
<gene>
    <name evidence="1" type="ORF">A3D65_06110</name>
</gene>
<comment type="caution">
    <text evidence="1">The sequence shown here is derived from an EMBL/GenBank/DDBJ whole genome shotgun (WGS) entry which is preliminary data.</text>
</comment>
<sequence>METQKISGDAFQEQGEHTFGVQVEMAFQNHQNNISNIHHDTLEALLRGVDALDPWRGPSIPKYPAESIYNLRWLPAESGRGHVVVFGPQYHVGERQLRAYTRYLNNLVSRLKIATARLRVDYIVVAVTFRLYLGATTILRGATNRNSLAQCVDD</sequence>
<proteinExistence type="predicted"/>
<accession>A0A1G2D2Q3</accession>
<dbReference type="AlphaFoldDB" id="A0A1G2D2Q3"/>
<name>A0A1G2D2Q3_9BACT</name>
<reference evidence="1 2" key="1">
    <citation type="journal article" date="2016" name="Nat. Commun.">
        <title>Thousands of microbial genomes shed light on interconnected biogeochemical processes in an aquifer system.</title>
        <authorList>
            <person name="Anantharaman K."/>
            <person name="Brown C.T."/>
            <person name="Hug L.A."/>
            <person name="Sharon I."/>
            <person name="Castelle C.J."/>
            <person name="Probst A.J."/>
            <person name="Thomas B.C."/>
            <person name="Singh A."/>
            <person name="Wilkins M.J."/>
            <person name="Karaoz U."/>
            <person name="Brodie E.L."/>
            <person name="Williams K.H."/>
            <person name="Hubbard S.S."/>
            <person name="Banfield J.F."/>
        </authorList>
    </citation>
    <scope>NUCLEOTIDE SEQUENCE [LARGE SCALE GENOMIC DNA]</scope>
</reference>
<dbReference type="EMBL" id="MHLL01000049">
    <property type="protein sequence ID" value="OGZ07926.1"/>
    <property type="molecule type" value="Genomic_DNA"/>
</dbReference>
<dbReference type="Proteomes" id="UP000177996">
    <property type="component" value="Unassembled WGS sequence"/>
</dbReference>
<organism evidence="1 2">
    <name type="scientific">Candidatus Lloydbacteria bacterium RIFCSPHIGHO2_02_FULL_50_13</name>
    <dbReference type="NCBI Taxonomy" id="1798661"/>
    <lineage>
        <taxon>Bacteria</taxon>
        <taxon>Candidatus Lloydiibacteriota</taxon>
    </lineage>
</organism>